<dbReference type="Proteomes" id="UP000789595">
    <property type="component" value="Unassembled WGS sequence"/>
</dbReference>
<proteinExistence type="predicted"/>
<evidence type="ECO:0000313" key="1">
    <source>
        <dbReference type="EMBL" id="CAH0378807.1"/>
    </source>
</evidence>
<organism evidence="1 2">
    <name type="scientific">Pelagomonas calceolata</name>
    <dbReference type="NCBI Taxonomy" id="35677"/>
    <lineage>
        <taxon>Eukaryota</taxon>
        <taxon>Sar</taxon>
        <taxon>Stramenopiles</taxon>
        <taxon>Ochrophyta</taxon>
        <taxon>Pelagophyceae</taxon>
        <taxon>Pelagomonadales</taxon>
        <taxon>Pelagomonadaceae</taxon>
        <taxon>Pelagomonas</taxon>
    </lineage>
</organism>
<reference evidence="1" key="1">
    <citation type="submission" date="2021-11" db="EMBL/GenBank/DDBJ databases">
        <authorList>
            <consortium name="Genoscope - CEA"/>
            <person name="William W."/>
        </authorList>
    </citation>
    <scope>NUCLEOTIDE SEQUENCE</scope>
</reference>
<dbReference type="OrthoDB" id="539810at2759"/>
<dbReference type="Gene3D" id="1.25.40.10">
    <property type="entry name" value="Tetratricopeptide repeat domain"/>
    <property type="match status" value="1"/>
</dbReference>
<accession>A0A8J2T2E2</accession>
<keyword evidence="2" id="KW-1185">Reference proteome</keyword>
<dbReference type="AlphaFoldDB" id="A0A8J2T2E2"/>
<comment type="caution">
    <text evidence="1">The sequence shown here is derived from an EMBL/GenBank/DDBJ whole genome shotgun (WGS) entry which is preliminary data.</text>
</comment>
<evidence type="ECO:0000313" key="2">
    <source>
        <dbReference type="Proteomes" id="UP000789595"/>
    </source>
</evidence>
<name>A0A8J2T2E2_9STRA</name>
<sequence length="108" mass="12160">MNALYAGFHLARSLIELGRYADAKSLVLRFLRGIDPGDDKGTYLRRLHAETVYKTEGASRDDVLKAATTLEDVLSLLRRRLGAGHPDTLETLAELDRARMTLEDKFQQ</sequence>
<dbReference type="EMBL" id="CAKKNE010000006">
    <property type="protein sequence ID" value="CAH0378807.1"/>
    <property type="molecule type" value="Genomic_DNA"/>
</dbReference>
<protein>
    <recommendedName>
        <fullName evidence="3">Kinesin light chain</fullName>
    </recommendedName>
</protein>
<gene>
    <name evidence="1" type="ORF">PECAL_6P04030</name>
</gene>
<dbReference type="InterPro" id="IPR011990">
    <property type="entry name" value="TPR-like_helical_dom_sf"/>
</dbReference>
<evidence type="ECO:0008006" key="3">
    <source>
        <dbReference type="Google" id="ProtNLM"/>
    </source>
</evidence>